<dbReference type="PANTHER" id="PTHR47572:SF4">
    <property type="entry name" value="LACTONASE DRP35"/>
    <property type="match status" value="1"/>
</dbReference>
<dbReference type="InterPro" id="IPR011042">
    <property type="entry name" value="6-blade_b-propeller_TolB-like"/>
</dbReference>
<dbReference type="OrthoDB" id="502821at2"/>
<keyword evidence="5" id="KW-1185">Reference proteome</keyword>
<name>A0A1I7M636_9BURK</name>
<dbReference type="STRING" id="1035707.SAMN05216552_10646"/>
<feature type="chain" id="PRO_5011459814" evidence="2">
    <location>
        <begin position="21"/>
        <end position="330"/>
    </location>
</feature>
<evidence type="ECO:0000313" key="5">
    <source>
        <dbReference type="Proteomes" id="UP000199391"/>
    </source>
</evidence>
<dbReference type="Gene3D" id="2.120.10.30">
    <property type="entry name" value="TolB, C-terminal domain"/>
    <property type="match status" value="1"/>
</dbReference>
<keyword evidence="2" id="KW-0732">Signal</keyword>
<dbReference type="RefSeq" id="WP_093561391.1">
    <property type="nucleotide sequence ID" value="NZ_FPBO01000064.1"/>
</dbReference>
<dbReference type="InterPro" id="IPR051262">
    <property type="entry name" value="SMP-30/CGR1_Lactonase"/>
</dbReference>
<dbReference type="PANTHER" id="PTHR47572">
    <property type="entry name" value="LIPOPROTEIN-RELATED"/>
    <property type="match status" value="1"/>
</dbReference>
<gene>
    <name evidence="4" type="ORF">SAMN05216552_10646</name>
</gene>
<dbReference type="SUPFAM" id="SSF63829">
    <property type="entry name" value="Calcium-dependent phosphotriesterase"/>
    <property type="match status" value="1"/>
</dbReference>
<organism evidence="4 5">
    <name type="scientific">Pseudoduganella namucuonensis</name>
    <dbReference type="NCBI Taxonomy" id="1035707"/>
    <lineage>
        <taxon>Bacteria</taxon>
        <taxon>Pseudomonadati</taxon>
        <taxon>Pseudomonadota</taxon>
        <taxon>Betaproteobacteria</taxon>
        <taxon>Burkholderiales</taxon>
        <taxon>Oxalobacteraceae</taxon>
        <taxon>Telluria group</taxon>
        <taxon>Pseudoduganella</taxon>
    </lineage>
</organism>
<dbReference type="GO" id="GO:0016787">
    <property type="term" value="F:hydrolase activity"/>
    <property type="evidence" value="ECO:0007669"/>
    <property type="project" value="UniProtKB-KW"/>
</dbReference>
<evidence type="ECO:0000256" key="2">
    <source>
        <dbReference type="SAM" id="SignalP"/>
    </source>
</evidence>
<evidence type="ECO:0000313" key="4">
    <source>
        <dbReference type="EMBL" id="SFV17422.1"/>
    </source>
</evidence>
<sequence>MKARTIPAALALLFAGAAVAQQAAQPSAPPQPTPAIAGVVAAGTPVHLIKEGFNGTEGPVALPDGTFAFTETPANRITRIAADGSTSAFLENTNGSNGLAFSAEGDLYSVQVQDPKVGIVYPPHRARTLAVKYEGASFGRPNDLVLDRKGGVYFTDSGVNAPANGAAPAPAPAGPVAKPAVYHISAEGALTRLAADIERPNGIQLSPDEKTLYVANTYGEYVLAYDILGDGKVGPRRNFAKLEGFKKTDTGASSGADGLAVDAEGRLYVASSAGVQVFSNKGEALGIIALPKAPQNIAFAGPGKKSLYVVGRGAAYRIDTLAQGYAGRAK</sequence>
<evidence type="ECO:0000256" key="1">
    <source>
        <dbReference type="ARBA" id="ARBA00022801"/>
    </source>
</evidence>
<dbReference type="EMBL" id="FPBO01000064">
    <property type="protein sequence ID" value="SFV17422.1"/>
    <property type="molecule type" value="Genomic_DNA"/>
</dbReference>
<proteinExistence type="predicted"/>
<accession>A0A1I7M636</accession>
<dbReference type="Pfam" id="PF08450">
    <property type="entry name" value="SGL"/>
    <property type="match status" value="1"/>
</dbReference>
<feature type="domain" description="SMP-30/Gluconolactonase/LRE-like region" evidence="3">
    <location>
        <begin position="56"/>
        <end position="310"/>
    </location>
</feature>
<evidence type="ECO:0000259" key="3">
    <source>
        <dbReference type="Pfam" id="PF08450"/>
    </source>
</evidence>
<protein>
    <submittedName>
        <fullName evidence="4">Gluconolactonase</fullName>
    </submittedName>
</protein>
<dbReference type="Proteomes" id="UP000199391">
    <property type="component" value="Unassembled WGS sequence"/>
</dbReference>
<dbReference type="InterPro" id="IPR013658">
    <property type="entry name" value="SGL"/>
</dbReference>
<feature type="signal peptide" evidence="2">
    <location>
        <begin position="1"/>
        <end position="20"/>
    </location>
</feature>
<reference evidence="5" key="1">
    <citation type="submission" date="2016-10" db="EMBL/GenBank/DDBJ databases">
        <authorList>
            <person name="Varghese N."/>
            <person name="Submissions S."/>
        </authorList>
    </citation>
    <scope>NUCLEOTIDE SEQUENCE [LARGE SCALE GENOMIC DNA]</scope>
    <source>
        <strain evidence="5">CGMCC 1.11014</strain>
    </source>
</reference>
<keyword evidence="1" id="KW-0378">Hydrolase</keyword>
<dbReference type="AlphaFoldDB" id="A0A1I7M636"/>